<keyword evidence="8" id="KW-1185">Reference proteome</keyword>
<feature type="transmembrane region" description="Helical" evidence="6">
    <location>
        <begin position="197"/>
        <end position="215"/>
    </location>
</feature>
<evidence type="ECO:0000313" key="8">
    <source>
        <dbReference type="Proteomes" id="UP001333102"/>
    </source>
</evidence>
<keyword evidence="4 6" id="KW-1133">Transmembrane helix</keyword>
<dbReference type="InterPro" id="IPR002781">
    <property type="entry name" value="TM_pro_TauE-like"/>
</dbReference>
<reference evidence="8" key="1">
    <citation type="submission" date="2023-12" db="EMBL/GenBank/DDBJ databases">
        <title>Novel isolates from deep terrestrial aquifers shed light on the physiology and ecology of the class Limnochordia.</title>
        <authorList>
            <person name="Karnachuk O.V."/>
            <person name="Lukina A.P."/>
            <person name="Avakyan M.R."/>
            <person name="Kadnikov V."/>
            <person name="Begmatov S."/>
            <person name="Beletsky A.V."/>
            <person name="Mardanov A.V."/>
            <person name="Ravin N.V."/>
        </authorList>
    </citation>
    <scope>NUCLEOTIDE SEQUENCE [LARGE SCALE GENOMIC DNA]</scope>
    <source>
        <strain evidence="8">LN</strain>
    </source>
</reference>
<evidence type="ECO:0000256" key="5">
    <source>
        <dbReference type="ARBA" id="ARBA00023136"/>
    </source>
</evidence>
<dbReference type="RefSeq" id="WP_324668787.1">
    <property type="nucleotide sequence ID" value="NZ_CP141614.1"/>
</dbReference>
<evidence type="ECO:0000256" key="3">
    <source>
        <dbReference type="ARBA" id="ARBA00022692"/>
    </source>
</evidence>
<proteinExistence type="inferred from homology"/>
<keyword evidence="6" id="KW-1003">Cell membrane</keyword>
<protein>
    <recommendedName>
        <fullName evidence="6">Probable membrane transporter protein</fullName>
    </recommendedName>
</protein>
<name>A0ABZ1BNT1_9FIRM</name>
<comment type="similarity">
    <text evidence="2 6">Belongs to the 4-toluene sulfonate uptake permease (TSUP) (TC 2.A.102) family.</text>
</comment>
<dbReference type="PANTHER" id="PTHR43701">
    <property type="entry name" value="MEMBRANE TRANSPORTER PROTEIN MJ0441-RELATED"/>
    <property type="match status" value="1"/>
</dbReference>
<keyword evidence="3 6" id="KW-0812">Transmembrane</keyword>
<comment type="subcellular location">
    <subcellularLocation>
        <location evidence="6">Cell membrane</location>
        <topology evidence="6">Multi-pass membrane protein</topology>
    </subcellularLocation>
    <subcellularLocation>
        <location evidence="1">Membrane</location>
        <topology evidence="1">Multi-pass membrane protein</topology>
    </subcellularLocation>
</comment>
<evidence type="ECO:0000256" key="1">
    <source>
        <dbReference type="ARBA" id="ARBA00004141"/>
    </source>
</evidence>
<dbReference type="Pfam" id="PF01925">
    <property type="entry name" value="TauE"/>
    <property type="match status" value="1"/>
</dbReference>
<feature type="transmembrane region" description="Helical" evidence="6">
    <location>
        <begin position="27"/>
        <end position="50"/>
    </location>
</feature>
<feature type="transmembrane region" description="Helical" evidence="6">
    <location>
        <begin position="278"/>
        <end position="296"/>
    </location>
</feature>
<dbReference type="PANTHER" id="PTHR43701:SF12">
    <property type="entry name" value="MEMBRANE TRANSPORTER PROTEIN YTNM-RELATED"/>
    <property type="match status" value="1"/>
</dbReference>
<dbReference type="Proteomes" id="UP001333102">
    <property type="component" value="Chromosome"/>
</dbReference>
<gene>
    <name evidence="7" type="ORF">VLY81_13705</name>
</gene>
<organism evidence="7 8">
    <name type="scientific">Geochorda subterranea</name>
    <dbReference type="NCBI Taxonomy" id="3109564"/>
    <lineage>
        <taxon>Bacteria</taxon>
        <taxon>Bacillati</taxon>
        <taxon>Bacillota</taxon>
        <taxon>Limnochordia</taxon>
        <taxon>Limnochordales</taxon>
        <taxon>Geochordaceae</taxon>
        <taxon>Geochorda</taxon>
    </lineage>
</organism>
<evidence type="ECO:0000256" key="2">
    <source>
        <dbReference type="ARBA" id="ARBA00009142"/>
    </source>
</evidence>
<sequence length="323" mass="32939">MAALGQLLVMALVGLVAQLVDGSTGMAYGVTSASLLMMAGLAPAMASASVHTAELVTTALSGLAHRRHGNVHWPLVAAIALPGAVGAFVGAAFLSRLPGHVARPYVASFLFGLGAWILIRYVRQGRRPTAARQSAGYARPAPVTAASRPRPWLALLGALAGFADAIGGGGWGPLTTPVLMAGPGADPRKVVGSVDTAEFLVAAAATAGFLAAGTSQAVEPLWVLALMLGGAVAAPLAARIVSRVPPRILGVGVGGMVMLTNAPAVAELLGADTPLRAALYATVTLAWLLAGTAVWARSQRWLPPPRGRWYERVEEVGPHRSAG</sequence>
<feature type="transmembrane region" description="Helical" evidence="6">
    <location>
        <begin position="71"/>
        <end position="93"/>
    </location>
</feature>
<keyword evidence="5 6" id="KW-0472">Membrane</keyword>
<evidence type="ECO:0000256" key="6">
    <source>
        <dbReference type="RuleBase" id="RU363041"/>
    </source>
</evidence>
<dbReference type="InterPro" id="IPR051598">
    <property type="entry name" value="TSUP/Inactive_protease-like"/>
</dbReference>
<feature type="transmembrane region" description="Helical" evidence="6">
    <location>
        <begin position="221"/>
        <end position="241"/>
    </location>
</feature>
<accession>A0ABZ1BNT1</accession>
<evidence type="ECO:0000256" key="4">
    <source>
        <dbReference type="ARBA" id="ARBA00022989"/>
    </source>
</evidence>
<feature type="transmembrane region" description="Helical" evidence="6">
    <location>
        <begin position="248"/>
        <end position="266"/>
    </location>
</feature>
<dbReference type="EMBL" id="CP141614">
    <property type="protein sequence ID" value="WRP14457.1"/>
    <property type="molecule type" value="Genomic_DNA"/>
</dbReference>
<evidence type="ECO:0000313" key="7">
    <source>
        <dbReference type="EMBL" id="WRP14457.1"/>
    </source>
</evidence>
<feature type="transmembrane region" description="Helical" evidence="6">
    <location>
        <begin position="105"/>
        <end position="122"/>
    </location>
</feature>